<dbReference type="GO" id="GO:0005886">
    <property type="term" value="C:plasma membrane"/>
    <property type="evidence" value="ECO:0007669"/>
    <property type="project" value="UniProtKB-SubCell"/>
</dbReference>
<dbReference type="EMBL" id="CP008796">
    <property type="protein sequence ID" value="AIH03361.1"/>
    <property type="molecule type" value="Genomic_DNA"/>
</dbReference>
<reference evidence="14 15" key="1">
    <citation type="journal article" date="2015" name="Genome Announc.">
        <title>Genome Sequence of a Sulfate-Reducing Thermophilic Bacterium, Thermodesulfobacterium commune DSM 2178T (Phylum Thermodesulfobacteria).</title>
        <authorList>
            <person name="Bhatnagar S."/>
            <person name="Badger J.H."/>
            <person name="Madupu R."/>
            <person name="Khouri H.M."/>
            <person name="O'Connor E.M."/>
            <person name="Robb F.T."/>
            <person name="Ward N.L."/>
            <person name="Eisen J.A."/>
        </authorList>
    </citation>
    <scope>NUCLEOTIDE SEQUENCE [LARGE SCALE GENOMIC DNA]</scope>
    <source>
        <strain evidence="14 15">DSM 2178</strain>
    </source>
</reference>
<dbReference type="CDD" id="cd00310">
    <property type="entry name" value="ATP-synt_Fo_a_6"/>
    <property type="match status" value="1"/>
</dbReference>
<dbReference type="GO" id="GO:0045259">
    <property type="term" value="C:proton-transporting ATP synthase complex"/>
    <property type="evidence" value="ECO:0007669"/>
    <property type="project" value="UniProtKB-KW"/>
</dbReference>
<keyword evidence="4 12" id="KW-1003">Cell membrane</keyword>
<dbReference type="OrthoDB" id="9789241at2"/>
<dbReference type="SUPFAM" id="SSF81336">
    <property type="entry name" value="F1F0 ATP synthase subunit A"/>
    <property type="match status" value="1"/>
</dbReference>
<dbReference type="PROSITE" id="PS00449">
    <property type="entry name" value="ATPASE_A"/>
    <property type="match status" value="1"/>
</dbReference>
<sequence>MEHPILFLCLILEKLGLPSGFHYYEEAAHYGPLAKLLAPHMVHSFFVCILLIVLAYIGTRKMEFIPKGFQNFWEFVIETLYNFTKENVPHGDGHGPNLVPLVFPLIVFYALYILFCNFLGLIPGFMSPTANLNVTLGLTLITIVYYHFLGIRFKGLAYFKTFLGPIPWLAPLMLPAEIFSHIGRIISLSVRLFGNLVSKELLLGILTMLAGKFFAPLPIMVLGVLVSLIQTLIFVLLSLAYFAGAVEEHH</sequence>
<dbReference type="HAMAP" id="MF_01393">
    <property type="entry name" value="ATP_synth_a_bact"/>
    <property type="match status" value="1"/>
</dbReference>
<keyword evidence="3 12" id="KW-0813">Transport</keyword>
<keyword evidence="11 12" id="KW-0066">ATP synthesis</keyword>
<dbReference type="InterPro" id="IPR000568">
    <property type="entry name" value="ATP_synth_F0_asu"/>
</dbReference>
<feature type="transmembrane region" description="Helical" evidence="12">
    <location>
        <begin position="132"/>
        <end position="151"/>
    </location>
</feature>
<keyword evidence="10 12" id="KW-0472">Membrane</keyword>
<dbReference type="NCBIfam" id="TIGR01131">
    <property type="entry name" value="ATP_synt_6_or_A"/>
    <property type="match status" value="1"/>
</dbReference>
<dbReference type="Gene3D" id="1.20.120.220">
    <property type="entry name" value="ATP synthase, F0 complex, subunit A"/>
    <property type="match status" value="1"/>
</dbReference>
<evidence type="ECO:0000256" key="4">
    <source>
        <dbReference type="ARBA" id="ARBA00022475"/>
    </source>
</evidence>
<evidence type="ECO:0000256" key="13">
    <source>
        <dbReference type="RuleBase" id="RU000483"/>
    </source>
</evidence>
<dbReference type="PANTHER" id="PTHR42823">
    <property type="entry name" value="ATP SYNTHASE SUBUNIT A, CHLOROPLASTIC"/>
    <property type="match status" value="1"/>
</dbReference>
<dbReference type="AlphaFoldDB" id="A0A075WR76"/>
<gene>
    <name evidence="12" type="primary">atpB</name>
    <name evidence="14" type="ORF">HL41_00080</name>
</gene>
<dbReference type="PaxDb" id="289377-HL41_00080"/>
<dbReference type="PRINTS" id="PR00123">
    <property type="entry name" value="ATPASEA"/>
</dbReference>
<comment type="similarity">
    <text evidence="2 12 13">Belongs to the ATPase A chain family.</text>
</comment>
<dbReference type="PANTHER" id="PTHR42823:SF3">
    <property type="entry name" value="ATP SYNTHASE SUBUNIT A, CHLOROPLASTIC"/>
    <property type="match status" value="1"/>
</dbReference>
<evidence type="ECO:0000256" key="6">
    <source>
        <dbReference type="ARBA" id="ARBA00022692"/>
    </source>
</evidence>
<dbReference type="GO" id="GO:0046933">
    <property type="term" value="F:proton-transporting ATP synthase activity, rotational mechanism"/>
    <property type="evidence" value="ECO:0007669"/>
    <property type="project" value="UniProtKB-UniRule"/>
</dbReference>
<keyword evidence="7 12" id="KW-0375">Hydrogen ion transport</keyword>
<keyword evidence="6 12" id="KW-0812">Transmembrane</keyword>
<organism evidence="14 15">
    <name type="scientific">Thermodesulfobacterium commune DSM 2178</name>
    <dbReference type="NCBI Taxonomy" id="289377"/>
    <lineage>
        <taxon>Bacteria</taxon>
        <taxon>Pseudomonadati</taxon>
        <taxon>Thermodesulfobacteriota</taxon>
        <taxon>Thermodesulfobacteria</taxon>
        <taxon>Thermodesulfobacteriales</taxon>
        <taxon>Thermodesulfobacteriaceae</taxon>
        <taxon>Thermodesulfobacterium</taxon>
    </lineage>
</organism>
<evidence type="ECO:0000256" key="5">
    <source>
        <dbReference type="ARBA" id="ARBA00022547"/>
    </source>
</evidence>
<evidence type="ECO:0000256" key="11">
    <source>
        <dbReference type="ARBA" id="ARBA00023310"/>
    </source>
</evidence>
<protein>
    <recommendedName>
        <fullName evidence="12 13">ATP synthase subunit a</fullName>
    </recommendedName>
    <alternativeName>
        <fullName evidence="12">ATP synthase F0 sector subunit a</fullName>
    </alternativeName>
    <alternativeName>
        <fullName evidence="12">F-ATPase subunit 6</fullName>
    </alternativeName>
</protein>
<dbReference type="RefSeq" id="WP_038062948.1">
    <property type="nucleotide sequence ID" value="NZ_CP008796.1"/>
</dbReference>
<name>A0A075WR76_9BACT</name>
<evidence type="ECO:0000256" key="10">
    <source>
        <dbReference type="ARBA" id="ARBA00023136"/>
    </source>
</evidence>
<accession>A0A075WR76</accession>
<evidence type="ECO:0000256" key="2">
    <source>
        <dbReference type="ARBA" id="ARBA00006810"/>
    </source>
</evidence>
<evidence type="ECO:0000256" key="3">
    <source>
        <dbReference type="ARBA" id="ARBA00022448"/>
    </source>
</evidence>
<evidence type="ECO:0000256" key="12">
    <source>
        <dbReference type="HAMAP-Rule" id="MF_01393"/>
    </source>
</evidence>
<dbReference type="InterPro" id="IPR023011">
    <property type="entry name" value="ATP_synth_F0_asu_AS"/>
</dbReference>
<evidence type="ECO:0000256" key="8">
    <source>
        <dbReference type="ARBA" id="ARBA00022989"/>
    </source>
</evidence>
<evidence type="ECO:0000256" key="1">
    <source>
        <dbReference type="ARBA" id="ARBA00004141"/>
    </source>
</evidence>
<dbReference type="HOGENOM" id="CLU_041018_2_2_0"/>
<dbReference type="Proteomes" id="UP000028481">
    <property type="component" value="Chromosome"/>
</dbReference>
<comment type="function">
    <text evidence="12 13">Key component of the proton channel; it plays a direct role in the translocation of protons across the membrane.</text>
</comment>
<dbReference type="Pfam" id="PF00119">
    <property type="entry name" value="ATP-synt_A"/>
    <property type="match status" value="1"/>
</dbReference>
<keyword evidence="5 12" id="KW-0138">CF(0)</keyword>
<evidence type="ECO:0000313" key="14">
    <source>
        <dbReference type="EMBL" id="AIH03361.1"/>
    </source>
</evidence>
<dbReference type="KEGG" id="tcm:HL41_00080"/>
<keyword evidence="8 12" id="KW-1133">Transmembrane helix</keyword>
<evidence type="ECO:0000256" key="7">
    <source>
        <dbReference type="ARBA" id="ARBA00022781"/>
    </source>
</evidence>
<feature type="transmembrane region" description="Helical" evidence="12">
    <location>
        <begin position="40"/>
        <end position="57"/>
    </location>
</feature>
<dbReference type="InterPro" id="IPR045082">
    <property type="entry name" value="ATP_syn_F0_a_bact/chloroplast"/>
</dbReference>
<evidence type="ECO:0000256" key="9">
    <source>
        <dbReference type="ARBA" id="ARBA00023065"/>
    </source>
</evidence>
<evidence type="ECO:0000313" key="15">
    <source>
        <dbReference type="Proteomes" id="UP000028481"/>
    </source>
</evidence>
<dbReference type="GO" id="GO:0042777">
    <property type="term" value="P:proton motive force-driven plasma membrane ATP synthesis"/>
    <property type="evidence" value="ECO:0007669"/>
    <property type="project" value="TreeGrafter"/>
</dbReference>
<keyword evidence="15" id="KW-1185">Reference proteome</keyword>
<dbReference type="STRING" id="289377.HL41_00080"/>
<dbReference type="eggNOG" id="COG0356">
    <property type="taxonomic scope" value="Bacteria"/>
</dbReference>
<comment type="subcellular location">
    <subcellularLocation>
        <location evidence="12 13">Cell membrane</location>
        <topology evidence="12 13">Multi-pass membrane protein</topology>
    </subcellularLocation>
    <subcellularLocation>
        <location evidence="1">Membrane</location>
        <topology evidence="1">Multi-pass membrane protein</topology>
    </subcellularLocation>
</comment>
<dbReference type="InterPro" id="IPR035908">
    <property type="entry name" value="F0_ATP_A_sf"/>
</dbReference>
<proteinExistence type="inferred from homology"/>
<feature type="transmembrane region" description="Helical" evidence="12">
    <location>
        <begin position="101"/>
        <end position="126"/>
    </location>
</feature>
<feature type="transmembrane region" description="Helical" evidence="12">
    <location>
        <begin position="172"/>
        <end position="193"/>
    </location>
</feature>
<feature type="transmembrane region" description="Helical" evidence="12">
    <location>
        <begin position="213"/>
        <end position="242"/>
    </location>
</feature>
<keyword evidence="9 12" id="KW-0406">Ion transport</keyword>